<sequence>MTAYGCKFDLCAWSFQDWAMTNALLVNGTTAQSSVIADGKVPTFASHGPEGVNFSLFYTVTDPDFLRNDTSEINPIDQTAMELTLSTIWYSGEGSNGVPCFWNSAYLAGPNITETLRSMVTGITYNMMSGTSSTLSRGSLLETETFMKVRWEWLSLSVITVAGSIALLGVTI</sequence>
<dbReference type="STRING" id="1214573.A0A0G2G0I9"/>
<accession>A0A0G2G0I9</accession>
<keyword evidence="2" id="KW-1185">Reference proteome</keyword>
<dbReference type="Proteomes" id="UP000034680">
    <property type="component" value="Unassembled WGS sequence"/>
</dbReference>
<gene>
    <name evidence="1" type="ORF">UCDDA912_g00167</name>
</gene>
<evidence type="ECO:0000313" key="1">
    <source>
        <dbReference type="EMBL" id="KKY39852.1"/>
    </source>
</evidence>
<name>A0A0G2G0I9_9PEZI</name>
<protein>
    <submittedName>
        <fullName evidence="1">Uncharacterized protein</fullName>
    </submittedName>
</protein>
<organism evidence="1 2">
    <name type="scientific">Diaporthe ampelina</name>
    <dbReference type="NCBI Taxonomy" id="1214573"/>
    <lineage>
        <taxon>Eukaryota</taxon>
        <taxon>Fungi</taxon>
        <taxon>Dikarya</taxon>
        <taxon>Ascomycota</taxon>
        <taxon>Pezizomycotina</taxon>
        <taxon>Sordariomycetes</taxon>
        <taxon>Sordariomycetidae</taxon>
        <taxon>Diaporthales</taxon>
        <taxon>Diaporthaceae</taxon>
        <taxon>Diaporthe</taxon>
    </lineage>
</organism>
<dbReference type="AlphaFoldDB" id="A0A0G2G0I9"/>
<comment type="caution">
    <text evidence="1">The sequence shown here is derived from an EMBL/GenBank/DDBJ whole genome shotgun (WGS) entry which is preliminary data.</text>
</comment>
<dbReference type="EMBL" id="LCUC01000007">
    <property type="protein sequence ID" value="KKY39852.1"/>
    <property type="molecule type" value="Genomic_DNA"/>
</dbReference>
<evidence type="ECO:0000313" key="2">
    <source>
        <dbReference type="Proteomes" id="UP000034680"/>
    </source>
</evidence>
<reference evidence="1 2" key="2">
    <citation type="submission" date="2015-05" db="EMBL/GenBank/DDBJ databases">
        <authorList>
            <person name="Morales-Cruz A."/>
            <person name="Amrine K.C."/>
            <person name="Cantu D."/>
        </authorList>
    </citation>
    <scope>NUCLEOTIDE SEQUENCE [LARGE SCALE GENOMIC DNA]</scope>
    <source>
        <strain evidence="1">DA912</strain>
    </source>
</reference>
<reference evidence="1 2" key="1">
    <citation type="submission" date="2015-05" db="EMBL/GenBank/DDBJ databases">
        <title>Distinctive expansion of gene families associated with plant cell wall degradation and secondary metabolism in the genomes of grapevine trunk pathogens.</title>
        <authorList>
            <person name="Lawrence D.P."/>
            <person name="Travadon R."/>
            <person name="Rolshausen P.E."/>
            <person name="Baumgartner K."/>
        </authorList>
    </citation>
    <scope>NUCLEOTIDE SEQUENCE [LARGE SCALE GENOMIC DNA]</scope>
    <source>
        <strain evidence="1">DA912</strain>
    </source>
</reference>
<dbReference type="OrthoDB" id="5231110at2759"/>
<proteinExistence type="predicted"/>